<dbReference type="Proteomes" id="UP000276407">
    <property type="component" value="Chromosome 1"/>
</dbReference>
<dbReference type="PROSITE" id="PS51833">
    <property type="entry name" value="HDOD"/>
    <property type="match status" value="1"/>
</dbReference>
<dbReference type="PANTHER" id="PTHR33525">
    <property type="match status" value="1"/>
</dbReference>
<keyword evidence="4" id="KW-1185">Reference proteome</keyword>
<dbReference type="Pfam" id="PF08668">
    <property type="entry name" value="HDOD"/>
    <property type="match status" value="1"/>
</dbReference>
<dbReference type="Gene3D" id="1.10.3210.10">
    <property type="entry name" value="Hypothetical protein af1432"/>
    <property type="match status" value="1"/>
</dbReference>
<feature type="domain" description="HDOD" evidence="1">
    <location>
        <begin position="248"/>
        <end position="443"/>
    </location>
</feature>
<dbReference type="InterPro" id="IPR013976">
    <property type="entry name" value="HDOD"/>
</dbReference>
<sequence length="508" mass="57847">MSQSKTLELHHHRDLGLYSNLKDLNHPVLENSPVHYRFHNLTENVDSIISRTLDRYLLQLDIIYVRDSVFATLKETIANSIKANIKRIYFRELEADIHNPEVYKQKILGFKKKYIDNKEKYEELLFKNNFVVLVSFIHNKDMIRIRVMNNVKLSPTEVERINQRIEKAKIYNDLAEAFLEAGDETEGAGLGLIMSLIMLKNDGLSATSYKIESQGNNTSVIIDIPLNITKENLQLQKTQDIIKNIDGLPTFPKSIQDIQAMIERPNSSIGQIAETIKKDVALSANILKLANSAAFIRANKVESLDRAIQLIGLKELNQLLYSLGTKQILEDKFPAFLTIWEKSNQCAFYCKLIANKMNLPKDTVSNLMSAALLHDIGEIILLSLEERTMKSIGKISASKEIASAVSMEEAALGITHTKVGALIAEKWNFPDIYAKAMEYHHRPLIVDEEFAPYIYPIYIADMMIKINNEEAKYSEIPEKILQFCKFGSSGDFHSFRTKALENFLASTR</sequence>
<evidence type="ECO:0000313" key="5">
    <source>
        <dbReference type="Proteomes" id="UP000276407"/>
    </source>
</evidence>
<proteinExistence type="predicted"/>
<reference evidence="2 5" key="2">
    <citation type="submission" date="2018-11" db="EMBL/GenBank/DDBJ databases">
        <title>Complete genome sequence of Leptospira kmetyi isolate LS 001/16 from soil sample associated with a leptospirosis patient in Kelantan.</title>
        <authorList>
            <person name="Muhammad Yusoff F."/>
            <person name="Muhammad Yusoff S."/>
            <person name="Ahmad M.N."/>
            <person name="Yusof N.Y."/>
            <person name="Aziah I."/>
        </authorList>
    </citation>
    <scope>NUCLEOTIDE SEQUENCE [LARGE SCALE GENOMIC DNA]</scope>
    <source>
        <strain evidence="2 5">LS 001/16</strain>
    </source>
</reference>
<dbReference type="AlphaFoldDB" id="A0A2M9XMW9"/>
<dbReference type="EMBL" id="NPDP01000006">
    <property type="protein sequence ID" value="PJZ31020.1"/>
    <property type="molecule type" value="Genomic_DNA"/>
</dbReference>
<evidence type="ECO:0000313" key="4">
    <source>
        <dbReference type="Proteomes" id="UP000231919"/>
    </source>
</evidence>
<protein>
    <submittedName>
        <fullName evidence="2">HDOD domain-containing protein</fullName>
    </submittedName>
</protein>
<accession>A0A2M9XMW9</accession>
<reference evidence="3 4" key="1">
    <citation type="submission" date="2017-07" db="EMBL/GenBank/DDBJ databases">
        <title>Leptospira spp. isolated from tropical soils.</title>
        <authorList>
            <person name="Thibeaux R."/>
            <person name="Iraola G."/>
            <person name="Ferres I."/>
            <person name="Bierque E."/>
            <person name="Girault D."/>
            <person name="Soupe-Gilbert M.-E."/>
            <person name="Picardeau M."/>
            <person name="Goarant C."/>
        </authorList>
    </citation>
    <scope>NUCLEOTIDE SEQUENCE [LARGE SCALE GENOMIC DNA]</scope>
    <source>
        <strain evidence="3 4">JW2-C-B1</strain>
    </source>
</reference>
<gene>
    <name evidence="3" type="ORF">CH378_05155</name>
    <name evidence="2" type="ORF">EFP84_06875</name>
</gene>
<dbReference type="InterPro" id="IPR052340">
    <property type="entry name" value="RNase_Y/CdgJ"/>
</dbReference>
<dbReference type="CDD" id="cd00077">
    <property type="entry name" value="HDc"/>
    <property type="match status" value="1"/>
</dbReference>
<dbReference type="SUPFAM" id="SSF109604">
    <property type="entry name" value="HD-domain/PDEase-like"/>
    <property type="match status" value="1"/>
</dbReference>
<evidence type="ECO:0000313" key="3">
    <source>
        <dbReference type="EMBL" id="PJZ31020.1"/>
    </source>
</evidence>
<dbReference type="PANTHER" id="PTHR33525:SF3">
    <property type="entry name" value="RIBONUCLEASE Y"/>
    <property type="match status" value="1"/>
</dbReference>
<evidence type="ECO:0000259" key="1">
    <source>
        <dbReference type="PROSITE" id="PS51833"/>
    </source>
</evidence>
<dbReference type="OrthoDB" id="355331at2"/>
<dbReference type="KEGG" id="lkm:EFP84_06875"/>
<dbReference type="InterPro" id="IPR003607">
    <property type="entry name" value="HD/PDEase_dom"/>
</dbReference>
<dbReference type="RefSeq" id="WP_010573871.1">
    <property type="nucleotide sequence ID" value="NZ_CP033614.1"/>
</dbReference>
<dbReference type="EMBL" id="CP033614">
    <property type="protein sequence ID" value="AYV55259.1"/>
    <property type="molecule type" value="Genomic_DNA"/>
</dbReference>
<evidence type="ECO:0000313" key="2">
    <source>
        <dbReference type="EMBL" id="AYV55259.1"/>
    </source>
</evidence>
<organism evidence="2 5">
    <name type="scientific">Leptospira kmetyi</name>
    <dbReference type="NCBI Taxonomy" id="408139"/>
    <lineage>
        <taxon>Bacteria</taxon>
        <taxon>Pseudomonadati</taxon>
        <taxon>Spirochaetota</taxon>
        <taxon>Spirochaetia</taxon>
        <taxon>Leptospirales</taxon>
        <taxon>Leptospiraceae</taxon>
        <taxon>Leptospira</taxon>
    </lineage>
</organism>
<dbReference type="Proteomes" id="UP000231919">
    <property type="component" value="Unassembled WGS sequence"/>
</dbReference>
<name>A0A2M9XMW9_9LEPT</name>